<dbReference type="Proteomes" id="UP001239994">
    <property type="component" value="Unassembled WGS sequence"/>
</dbReference>
<name>A0AAD8Z014_9TELE</name>
<evidence type="ECO:0000313" key="2">
    <source>
        <dbReference type="EMBL" id="KAK1789854.1"/>
    </source>
</evidence>
<dbReference type="AlphaFoldDB" id="A0AAD8Z014"/>
<keyword evidence="3" id="KW-1185">Reference proteome</keyword>
<feature type="region of interest" description="Disordered" evidence="1">
    <location>
        <begin position="85"/>
        <end position="112"/>
    </location>
</feature>
<accession>A0AAD8Z014</accession>
<dbReference type="EMBL" id="JAROKS010000022">
    <property type="protein sequence ID" value="KAK1789854.1"/>
    <property type="molecule type" value="Genomic_DNA"/>
</dbReference>
<comment type="caution">
    <text evidence="2">The sequence shown here is derived from an EMBL/GenBank/DDBJ whole genome shotgun (WGS) entry which is preliminary data.</text>
</comment>
<feature type="compositionally biased region" description="Polar residues" evidence="1">
    <location>
        <begin position="98"/>
        <end position="110"/>
    </location>
</feature>
<protein>
    <submittedName>
        <fullName evidence="2">Uncharacterized protein</fullName>
    </submittedName>
</protein>
<evidence type="ECO:0000313" key="3">
    <source>
        <dbReference type="Proteomes" id="UP001239994"/>
    </source>
</evidence>
<proteinExistence type="predicted"/>
<reference evidence="2" key="1">
    <citation type="submission" date="2023-03" db="EMBL/GenBank/DDBJ databases">
        <title>Electrophorus voltai genome.</title>
        <authorList>
            <person name="Bian C."/>
        </authorList>
    </citation>
    <scope>NUCLEOTIDE SEQUENCE</scope>
    <source>
        <strain evidence="2">CB-2022</strain>
        <tissue evidence="2">Muscle</tissue>
    </source>
</reference>
<sequence length="137" mass="15110">MKKLPVASALNIYTKWYRRPQTGVGEPIENRSLYTSWVTPLREGQSADQSGPMVSPRAGGAIFSSARMSVTSPCPRAVPECFEKTNPQPCHPLKETKVTSGNEYHSTETTSEIRRCLENPVLSSINRSLPDSLDDVS</sequence>
<evidence type="ECO:0000256" key="1">
    <source>
        <dbReference type="SAM" id="MobiDB-lite"/>
    </source>
</evidence>
<organism evidence="2 3">
    <name type="scientific">Electrophorus voltai</name>
    <dbReference type="NCBI Taxonomy" id="2609070"/>
    <lineage>
        <taxon>Eukaryota</taxon>
        <taxon>Metazoa</taxon>
        <taxon>Chordata</taxon>
        <taxon>Craniata</taxon>
        <taxon>Vertebrata</taxon>
        <taxon>Euteleostomi</taxon>
        <taxon>Actinopterygii</taxon>
        <taxon>Neopterygii</taxon>
        <taxon>Teleostei</taxon>
        <taxon>Ostariophysi</taxon>
        <taxon>Gymnotiformes</taxon>
        <taxon>Gymnotoidei</taxon>
        <taxon>Gymnotidae</taxon>
        <taxon>Electrophorus</taxon>
    </lineage>
</organism>
<gene>
    <name evidence="2" type="ORF">P4O66_015736</name>
</gene>